<dbReference type="EMBL" id="CP000815">
    <property type="protein sequence ID" value="ACB42770.1"/>
    <property type="molecule type" value="Genomic_DNA"/>
</dbReference>
<dbReference type="AlphaFoldDB" id="B1X4A1"/>
<sequence length="212" mass="23739">MNSSSNLDEKSQATNIVWHMASVSREARAEQRNHKSKILWFTGLSGSGKSTLANATNYELFRRGIATYVLDGDNIRHGLCKDLGFSDSDRQENIRRIGEVAKLFIDAGVIVLTAFVSPFRADRKKARELVADSDFIEIYCAADISVCEKRDPKGLYSKARAGLIKEFTGISSPYESPENPELYIDTSIYDLNQCVNQIISYLESRDTLLALK</sequence>
<comment type="similarity">
    <text evidence="6">Belongs to the APS kinase family.</text>
</comment>
<dbReference type="GO" id="GO:0004020">
    <property type="term" value="F:adenylylsulfate kinase activity"/>
    <property type="evidence" value="ECO:0007669"/>
    <property type="project" value="UniProtKB-EC"/>
</dbReference>
<evidence type="ECO:0000256" key="5">
    <source>
        <dbReference type="ARBA" id="ARBA00022840"/>
    </source>
</evidence>
<accession>B1X4A1</accession>
<dbReference type="Gene3D" id="3.40.50.300">
    <property type="entry name" value="P-loop containing nucleotide triphosphate hydrolases"/>
    <property type="match status" value="1"/>
</dbReference>
<organism evidence="8">
    <name type="scientific">Paulinella chromatophora</name>
    <dbReference type="NCBI Taxonomy" id="39717"/>
    <lineage>
        <taxon>Eukaryota</taxon>
        <taxon>Sar</taxon>
        <taxon>Rhizaria</taxon>
        <taxon>Cercozoa</taxon>
        <taxon>Imbricatea</taxon>
        <taxon>Silicofilosea</taxon>
        <taxon>Euglyphida</taxon>
        <taxon>Paulinellidae</taxon>
        <taxon>Paulinella</taxon>
    </lineage>
</organism>
<dbReference type="NCBIfam" id="NF003013">
    <property type="entry name" value="PRK03846.1"/>
    <property type="match status" value="1"/>
</dbReference>
<dbReference type="CDD" id="cd02027">
    <property type="entry name" value="APSK"/>
    <property type="match status" value="1"/>
</dbReference>
<dbReference type="InterPro" id="IPR002891">
    <property type="entry name" value="APS"/>
</dbReference>
<dbReference type="InterPro" id="IPR059117">
    <property type="entry name" value="APS_kinase_dom"/>
</dbReference>
<keyword evidence="3 6" id="KW-0547">Nucleotide-binding</keyword>
<feature type="domain" description="APS kinase" evidence="7">
    <location>
        <begin position="36"/>
        <end position="185"/>
    </location>
</feature>
<evidence type="ECO:0000256" key="3">
    <source>
        <dbReference type="ARBA" id="ARBA00022741"/>
    </source>
</evidence>
<keyword evidence="8" id="KW-0934">Plastid</keyword>
<evidence type="ECO:0000256" key="6">
    <source>
        <dbReference type="RuleBase" id="RU004347"/>
    </source>
</evidence>
<dbReference type="PANTHER" id="PTHR11055">
    <property type="entry name" value="BIFUNCTIONAL 3'-PHOSPHOADENOSINE 5'-PHOSPHOSULFATE SYNTHASE"/>
    <property type="match status" value="1"/>
</dbReference>
<name>B1X4A1_PAUCH</name>
<dbReference type="GeneID" id="6481171"/>
<reference evidence="8" key="2">
    <citation type="journal article" date="2008" name="Curr. Biol.">
        <title>Chromatophore genome sequence of Paulinella sheds light on acquisition of photosynthesis by eukaryotes.</title>
        <authorList>
            <person name="Nowack E.C.M."/>
            <person name="Melkonian M."/>
            <person name="Gloeckner G."/>
        </authorList>
    </citation>
    <scope>NUCLEOTIDE SEQUENCE [LARGE SCALE GENOMIC DNA]</scope>
</reference>
<dbReference type="GO" id="GO:0070814">
    <property type="term" value="P:hydrogen sulfide biosynthetic process"/>
    <property type="evidence" value="ECO:0007669"/>
    <property type="project" value="UniProtKB-UniPathway"/>
</dbReference>
<dbReference type="GO" id="GO:0005524">
    <property type="term" value="F:ATP binding"/>
    <property type="evidence" value="ECO:0007669"/>
    <property type="project" value="UniProtKB-KW"/>
</dbReference>
<dbReference type="Pfam" id="PF01583">
    <property type="entry name" value="APS_kinase"/>
    <property type="match status" value="1"/>
</dbReference>
<keyword evidence="4 6" id="KW-0418">Kinase</keyword>
<comment type="catalytic activity">
    <reaction evidence="6">
        <text>adenosine 5'-phosphosulfate + ATP = 3'-phosphoadenylyl sulfate + ADP + H(+)</text>
        <dbReference type="Rhea" id="RHEA:24152"/>
        <dbReference type="ChEBI" id="CHEBI:15378"/>
        <dbReference type="ChEBI" id="CHEBI:30616"/>
        <dbReference type="ChEBI" id="CHEBI:58243"/>
        <dbReference type="ChEBI" id="CHEBI:58339"/>
        <dbReference type="ChEBI" id="CHEBI:456216"/>
        <dbReference type="EC" id="2.7.1.25"/>
    </reaction>
</comment>
<proteinExistence type="inferred from homology"/>
<gene>
    <name evidence="8" type="primary">cysC</name>
    <name evidence="8" type="ordered locus">PCC_0329</name>
</gene>
<comment type="function">
    <text evidence="6">Catalyzes the synthesis of activated sulfate.</text>
</comment>
<keyword evidence="5 6" id="KW-0067">ATP-binding</keyword>
<dbReference type="InterPro" id="IPR027417">
    <property type="entry name" value="P-loop_NTPase"/>
</dbReference>
<keyword evidence="2 6" id="KW-0808">Transferase</keyword>
<protein>
    <recommendedName>
        <fullName evidence="1 6">Adenylyl-sulfate kinase</fullName>
        <ecNumber evidence="1 6">2.7.1.25</ecNumber>
    </recommendedName>
</protein>
<dbReference type="FunFam" id="3.40.50.300:FF:000212">
    <property type="entry name" value="Adenylyl-sulfate kinase"/>
    <property type="match status" value="1"/>
</dbReference>
<dbReference type="HAMAP" id="MF_00065">
    <property type="entry name" value="Adenylyl_sulf_kinase"/>
    <property type="match status" value="1"/>
</dbReference>
<evidence type="ECO:0000259" key="7">
    <source>
        <dbReference type="Pfam" id="PF01583"/>
    </source>
</evidence>
<dbReference type="EC" id="2.7.1.25" evidence="1 6"/>
<dbReference type="GO" id="GO:0000103">
    <property type="term" value="P:sulfate assimilation"/>
    <property type="evidence" value="ECO:0007669"/>
    <property type="project" value="InterPro"/>
</dbReference>
<dbReference type="UniPathway" id="UPA00140">
    <property type="reaction ID" value="UER00205"/>
</dbReference>
<geneLocation type="organellar chromatophore" evidence="8"/>
<evidence type="ECO:0000256" key="1">
    <source>
        <dbReference type="ARBA" id="ARBA00012121"/>
    </source>
</evidence>
<dbReference type="NCBIfam" id="TIGR00455">
    <property type="entry name" value="apsK"/>
    <property type="match status" value="1"/>
</dbReference>
<comment type="pathway">
    <text evidence="6">Sulfur metabolism; hydrogen sulfide biosynthesis; sulfite from sulfate: step 2/3.</text>
</comment>
<evidence type="ECO:0000313" key="8">
    <source>
        <dbReference type="EMBL" id="ACB42770.1"/>
    </source>
</evidence>
<dbReference type="RefSeq" id="YP_002048980.1">
    <property type="nucleotide sequence ID" value="NC_011087.1"/>
</dbReference>
<reference evidence="8" key="1">
    <citation type="submission" date="2007-08" db="EMBL/GenBank/DDBJ databases">
        <authorList>
            <person name="Gloeckner G."/>
            <person name="Nowack E."/>
            <person name="Melkonian M."/>
        </authorList>
    </citation>
    <scope>NUCLEOTIDE SEQUENCE</scope>
</reference>
<dbReference type="PANTHER" id="PTHR11055:SF1">
    <property type="entry name" value="PAPS SYNTHETASE, ISOFORM D"/>
    <property type="match status" value="1"/>
</dbReference>
<evidence type="ECO:0000256" key="4">
    <source>
        <dbReference type="ARBA" id="ARBA00022777"/>
    </source>
</evidence>
<dbReference type="SUPFAM" id="SSF52540">
    <property type="entry name" value="P-loop containing nucleoside triphosphate hydrolases"/>
    <property type="match status" value="1"/>
</dbReference>
<evidence type="ECO:0000256" key="2">
    <source>
        <dbReference type="ARBA" id="ARBA00022679"/>
    </source>
</evidence>